<feature type="domain" description="RnfC Barrel sandwich hybrid" evidence="6">
    <location>
        <begin position="4"/>
        <end position="61"/>
    </location>
</feature>
<feature type="domain" description="NADH-ubiquinone oxidoreductase 51kDa subunit FMN-binding" evidence="5">
    <location>
        <begin position="85"/>
        <end position="228"/>
    </location>
</feature>
<evidence type="ECO:0000256" key="1">
    <source>
        <dbReference type="ARBA" id="ARBA00022485"/>
    </source>
</evidence>
<evidence type="ECO:0000259" key="6">
    <source>
        <dbReference type="Pfam" id="PF13375"/>
    </source>
</evidence>
<dbReference type="InterPro" id="IPR031001">
    <property type="entry name" value="PR_assoc_PrdC"/>
</dbReference>
<dbReference type="PANTHER" id="PTHR43578:SF3">
    <property type="entry name" value="NADH-QUINONE OXIDOREDUCTASE SUBUNIT F"/>
    <property type="match status" value="1"/>
</dbReference>
<evidence type="ECO:0000256" key="2">
    <source>
        <dbReference type="ARBA" id="ARBA00022723"/>
    </source>
</evidence>
<protein>
    <submittedName>
        <fullName evidence="7">Proline reductase-associated electron transfer protein PrdC</fullName>
    </submittedName>
</protein>
<evidence type="ECO:0000313" key="8">
    <source>
        <dbReference type="Proteomes" id="UP000198619"/>
    </source>
</evidence>
<evidence type="ECO:0000256" key="4">
    <source>
        <dbReference type="ARBA" id="ARBA00023014"/>
    </source>
</evidence>
<dbReference type="Gene3D" id="3.40.50.11540">
    <property type="entry name" value="NADH-ubiquinone oxidoreductase 51kDa subunit"/>
    <property type="match status" value="1"/>
</dbReference>
<dbReference type="OrthoDB" id="9767754at2"/>
<organism evidence="7 8">
    <name type="scientific">Clostridium frigidicarnis</name>
    <dbReference type="NCBI Taxonomy" id="84698"/>
    <lineage>
        <taxon>Bacteria</taxon>
        <taxon>Bacillati</taxon>
        <taxon>Bacillota</taxon>
        <taxon>Clostridia</taxon>
        <taxon>Eubacteriales</taxon>
        <taxon>Clostridiaceae</taxon>
        <taxon>Clostridium</taxon>
    </lineage>
</organism>
<dbReference type="NCBIfam" id="TIGR04481">
    <property type="entry name" value="PR_assoc_PrdC"/>
    <property type="match status" value="1"/>
</dbReference>
<dbReference type="STRING" id="84698.SAMN04488528_104512"/>
<keyword evidence="8" id="KW-1185">Reference proteome</keyword>
<keyword evidence="4" id="KW-0411">Iron-sulfur</keyword>
<keyword evidence="1" id="KW-0004">4Fe-4S</keyword>
<dbReference type="PANTHER" id="PTHR43578">
    <property type="entry name" value="NADH-QUINONE OXIDOREDUCTASE SUBUNIT F"/>
    <property type="match status" value="1"/>
</dbReference>
<evidence type="ECO:0000259" key="5">
    <source>
        <dbReference type="Pfam" id="PF01512"/>
    </source>
</evidence>
<gene>
    <name evidence="7" type="ORF">SAMN04488528_104512</name>
</gene>
<dbReference type="InterPro" id="IPR011538">
    <property type="entry name" value="Nuo51_FMN-bd"/>
</dbReference>
<dbReference type="SUPFAM" id="SSF142019">
    <property type="entry name" value="Nqo1 FMN-binding domain-like"/>
    <property type="match status" value="1"/>
</dbReference>
<proteinExistence type="predicted"/>
<accession>A0A1I1AWY7</accession>
<dbReference type="SUPFAM" id="SSF142984">
    <property type="entry name" value="Nqo1 middle domain-like"/>
    <property type="match status" value="1"/>
</dbReference>
<name>A0A1I1AWY7_9CLOT</name>
<dbReference type="Proteomes" id="UP000198619">
    <property type="component" value="Unassembled WGS sequence"/>
</dbReference>
<dbReference type="Pfam" id="PF13375">
    <property type="entry name" value="RnfC_N"/>
    <property type="match status" value="1"/>
</dbReference>
<keyword evidence="2" id="KW-0479">Metal-binding</keyword>
<keyword evidence="3" id="KW-0408">Iron</keyword>
<dbReference type="InterPro" id="IPR037225">
    <property type="entry name" value="Nuo51_FMN-bd_sf"/>
</dbReference>
<dbReference type="GO" id="GO:0046872">
    <property type="term" value="F:metal ion binding"/>
    <property type="evidence" value="ECO:0007669"/>
    <property type="project" value="UniProtKB-KW"/>
</dbReference>
<reference evidence="7 8" key="1">
    <citation type="submission" date="2016-10" db="EMBL/GenBank/DDBJ databases">
        <authorList>
            <person name="de Groot N.N."/>
        </authorList>
    </citation>
    <scope>NUCLEOTIDE SEQUENCE [LARGE SCALE GENOMIC DNA]</scope>
    <source>
        <strain evidence="7 8">DSM 12271</strain>
    </source>
</reference>
<dbReference type="EMBL" id="FOKI01000045">
    <property type="protein sequence ID" value="SFB40803.1"/>
    <property type="molecule type" value="Genomic_DNA"/>
</dbReference>
<evidence type="ECO:0000313" key="7">
    <source>
        <dbReference type="EMBL" id="SFB40803.1"/>
    </source>
</evidence>
<dbReference type="InterPro" id="IPR026902">
    <property type="entry name" value="RnfC_N"/>
</dbReference>
<evidence type="ECO:0000256" key="3">
    <source>
        <dbReference type="ARBA" id="ARBA00023004"/>
    </source>
</evidence>
<dbReference type="Pfam" id="PF01512">
    <property type="entry name" value="Complex1_51K"/>
    <property type="match status" value="1"/>
</dbReference>
<sequence>MDKMFKFPLKMHVGAPCEPVVKEEEKVQRGQCIAEPTKGLGAKIHASVTGIVSKVTESEIIIKADENQSNDYLKIKQCDSIIDSVFEAGIVGAGGAGFPAHVKLKAEIADGYIVANCVECEPLLKHNIKLLEENPEMVIKGIRYAMEATKAPKGYMGIKSKNKKAIDSVKKALNGATDIEVKELQDLYPMGEERALIHAILGQWLRPDQLPLEAKCVVLNTETLANITRAVENRKPVIDKDFSVAGKLKSGKETTVFFQVPVGTQVCELVEKAGGIDGAFGEVVIGGPYTGKADNLENATVTKISGGAIVTIELPEFTGKLGLLVCACGASEERLKDVASKMNAEVVGSVECKNIEHIKNASKCKTPGD</sequence>
<dbReference type="GO" id="GO:0051539">
    <property type="term" value="F:4 iron, 4 sulfur cluster binding"/>
    <property type="evidence" value="ECO:0007669"/>
    <property type="project" value="UniProtKB-KW"/>
</dbReference>
<dbReference type="AlphaFoldDB" id="A0A1I1AWY7"/>